<dbReference type="AlphaFoldDB" id="A0AAP4A8U9"/>
<comment type="caution">
    <text evidence="1">The sequence shown here is derived from an EMBL/GenBank/DDBJ whole genome shotgun (WGS) entry which is preliminary data.</text>
</comment>
<protein>
    <submittedName>
        <fullName evidence="1">Uncharacterized protein</fullName>
    </submittedName>
</protein>
<evidence type="ECO:0000313" key="2">
    <source>
        <dbReference type="Proteomes" id="UP001222958"/>
    </source>
</evidence>
<dbReference type="EMBL" id="JARVUX010000012">
    <property type="protein sequence ID" value="MDH2337331.1"/>
    <property type="molecule type" value="Genomic_DNA"/>
</dbReference>
<gene>
    <name evidence="1" type="ORF">QDQ28_14220</name>
</gene>
<name>A0AAP4A8U9_CLOPF</name>
<reference evidence="1" key="1">
    <citation type="submission" date="2023-04" db="EMBL/GenBank/DDBJ databases">
        <title>Epidemiological investigation of Clostridium perfringens isolated from cattle.</title>
        <authorList>
            <person name="Tian R."/>
        </authorList>
    </citation>
    <scope>NUCLEOTIDE SEQUENCE</scope>
    <source>
        <strain evidence="1">ZWCP172</strain>
    </source>
</reference>
<proteinExistence type="predicted"/>
<dbReference type="Proteomes" id="UP001222958">
    <property type="component" value="Unassembled WGS sequence"/>
</dbReference>
<organism evidence="1 2">
    <name type="scientific">Clostridium perfringens</name>
    <dbReference type="NCBI Taxonomy" id="1502"/>
    <lineage>
        <taxon>Bacteria</taxon>
        <taxon>Bacillati</taxon>
        <taxon>Bacillota</taxon>
        <taxon>Clostridia</taxon>
        <taxon>Eubacteriales</taxon>
        <taxon>Clostridiaceae</taxon>
        <taxon>Clostridium</taxon>
    </lineage>
</organism>
<evidence type="ECO:0000313" key="1">
    <source>
        <dbReference type="EMBL" id="MDH2337331.1"/>
    </source>
</evidence>
<dbReference type="RefSeq" id="WP_279858293.1">
    <property type="nucleotide sequence ID" value="NZ_JARVUX010000012.1"/>
</dbReference>
<accession>A0AAP4A8U9</accession>
<sequence length="128" mass="14301">MVLLTVLNILVCAGTLVTVLAAKREIKGLGQEVNELGNIVYESESAVYRAEDKIKSLDKKFLELDNGINFVIDGNQEMFNIIEKIDKDQEENLDNLKEFIEDEHGKLHTKIAFTPLKVVQVGGQDGRA</sequence>